<comment type="caution">
    <text evidence="1">The sequence shown here is derived from an EMBL/GenBank/DDBJ whole genome shotgun (WGS) entry which is preliminary data.</text>
</comment>
<evidence type="ECO:0000313" key="1">
    <source>
        <dbReference type="EMBL" id="ORX74932.1"/>
    </source>
</evidence>
<reference evidence="1 2" key="1">
    <citation type="submission" date="2016-07" db="EMBL/GenBank/DDBJ databases">
        <title>Pervasive Adenine N6-methylation of Active Genes in Fungi.</title>
        <authorList>
            <consortium name="DOE Joint Genome Institute"/>
            <person name="Mondo S.J."/>
            <person name="Dannebaum R.O."/>
            <person name="Kuo R.C."/>
            <person name="Labutti K."/>
            <person name="Haridas S."/>
            <person name="Kuo A."/>
            <person name="Salamov A."/>
            <person name="Ahrendt S.R."/>
            <person name="Lipzen A."/>
            <person name="Sullivan W."/>
            <person name="Andreopoulos W.B."/>
            <person name="Clum A."/>
            <person name="Lindquist E."/>
            <person name="Daum C."/>
            <person name="Ramamoorthy G.K."/>
            <person name="Gryganskyi A."/>
            <person name="Culley D."/>
            <person name="Magnuson J.K."/>
            <person name="James T.Y."/>
            <person name="O'Malley M.A."/>
            <person name="Stajich J.E."/>
            <person name="Spatafora J.W."/>
            <person name="Visel A."/>
            <person name="Grigoriev I.V."/>
        </authorList>
    </citation>
    <scope>NUCLEOTIDE SEQUENCE [LARGE SCALE GENOMIC DNA]</scope>
    <source>
        <strain evidence="1 2">ATCC 12442</strain>
    </source>
</reference>
<dbReference type="AlphaFoldDB" id="A0A1Y1WN89"/>
<proteinExistence type="predicted"/>
<name>A0A1Y1WN89_9FUNG</name>
<dbReference type="EMBL" id="MCFD01000001">
    <property type="protein sequence ID" value="ORX74932.1"/>
    <property type="molecule type" value="Genomic_DNA"/>
</dbReference>
<accession>A0A1Y1WN89</accession>
<dbReference type="Proteomes" id="UP000193922">
    <property type="component" value="Unassembled WGS sequence"/>
</dbReference>
<evidence type="ECO:0000313" key="2">
    <source>
        <dbReference type="Proteomes" id="UP000193922"/>
    </source>
</evidence>
<protein>
    <submittedName>
        <fullName evidence="1">Uncharacterized protein</fullName>
    </submittedName>
</protein>
<dbReference type="GeneID" id="63802998"/>
<organism evidence="1 2">
    <name type="scientific">Linderina pennispora</name>
    <dbReference type="NCBI Taxonomy" id="61395"/>
    <lineage>
        <taxon>Eukaryota</taxon>
        <taxon>Fungi</taxon>
        <taxon>Fungi incertae sedis</taxon>
        <taxon>Zoopagomycota</taxon>
        <taxon>Kickxellomycotina</taxon>
        <taxon>Kickxellomycetes</taxon>
        <taxon>Kickxellales</taxon>
        <taxon>Kickxellaceae</taxon>
        <taxon>Linderina</taxon>
    </lineage>
</organism>
<sequence length="74" mass="8067">MYSTAVTAKPRLSVQTPVGCLEETGMVPTDRSILWLFPLVPDSCLGHTLVLSDYQCHLGAPACSDCCYPIHSRN</sequence>
<keyword evidence="2" id="KW-1185">Reference proteome</keyword>
<dbReference type="RefSeq" id="XP_040748143.1">
    <property type="nucleotide sequence ID" value="XM_040886350.1"/>
</dbReference>
<gene>
    <name evidence="1" type="ORF">DL89DRAFT_264729</name>
</gene>
<feature type="non-terminal residue" evidence="1">
    <location>
        <position position="74"/>
    </location>
</feature>